<proteinExistence type="predicted"/>
<dbReference type="PANTHER" id="PTHR36746:SF3">
    <property type="entry name" value="DUF4005 DOMAIN-CONTAINING PROTEIN"/>
    <property type="match status" value="1"/>
</dbReference>
<accession>A0AAV3QE24</accession>
<gene>
    <name evidence="2" type="ORF">LIER_39286</name>
</gene>
<reference evidence="2 3" key="1">
    <citation type="submission" date="2024-01" db="EMBL/GenBank/DDBJ databases">
        <title>The complete chloroplast genome sequence of Lithospermum erythrorhizon: insights into the phylogenetic relationship among Boraginaceae species and the maternal lineages of purple gromwells.</title>
        <authorList>
            <person name="Okada T."/>
            <person name="Watanabe K."/>
        </authorList>
    </citation>
    <scope>NUCLEOTIDE SEQUENCE [LARGE SCALE GENOMIC DNA]</scope>
</reference>
<organism evidence="2 3">
    <name type="scientific">Lithospermum erythrorhizon</name>
    <name type="common">Purple gromwell</name>
    <name type="synonym">Lithospermum officinale var. erythrorhizon</name>
    <dbReference type="NCBI Taxonomy" id="34254"/>
    <lineage>
        <taxon>Eukaryota</taxon>
        <taxon>Viridiplantae</taxon>
        <taxon>Streptophyta</taxon>
        <taxon>Embryophyta</taxon>
        <taxon>Tracheophyta</taxon>
        <taxon>Spermatophyta</taxon>
        <taxon>Magnoliopsida</taxon>
        <taxon>eudicotyledons</taxon>
        <taxon>Gunneridae</taxon>
        <taxon>Pentapetalae</taxon>
        <taxon>asterids</taxon>
        <taxon>lamiids</taxon>
        <taxon>Boraginales</taxon>
        <taxon>Boraginaceae</taxon>
        <taxon>Boraginoideae</taxon>
        <taxon>Lithospermeae</taxon>
        <taxon>Lithospermum</taxon>
    </lineage>
</organism>
<feature type="region of interest" description="Disordered" evidence="1">
    <location>
        <begin position="87"/>
        <end position="106"/>
    </location>
</feature>
<sequence length="181" mass="20178">MANNQTSKKSQQSVYGKLKDTVFITPFKKYHPLQESTYNNPVKPYGEYGPSSGPYISNYVSQTTEKKSGTKPHASYNKKLMKILTRRHKSAAKVDKKVDDGGSNNNDNDQFSAYINRVKGGMRSVSDIGIETVPTEKVLRRDSLNDKVSNFLSRAGIKIRTSSSVGDMKGISIKGKENNYK</sequence>
<dbReference type="Proteomes" id="UP001454036">
    <property type="component" value="Unassembled WGS sequence"/>
</dbReference>
<comment type="caution">
    <text evidence="2">The sequence shown here is derived from an EMBL/GenBank/DDBJ whole genome shotgun (WGS) entry which is preliminary data.</text>
</comment>
<evidence type="ECO:0000313" key="3">
    <source>
        <dbReference type="Proteomes" id="UP001454036"/>
    </source>
</evidence>
<name>A0AAV3QE24_LITER</name>
<evidence type="ECO:0000256" key="1">
    <source>
        <dbReference type="SAM" id="MobiDB-lite"/>
    </source>
</evidence>
<protein>
    <submittedName>
        <fullName evidence="2">Uncharacterized protein</fullName>
    </submittedName>
</protein>
<keyword evidence="3" id="KW-1185">Reference proteome</keyword>
<dbReference type="PANTHER" id="PTHR36746">
    <property type="entry name" value="BNAC04G51760D PROTEIN"/>
    <property type="match status" value="1"/>
</dbReference>
<dbReference type="EMBL" id="BAABME010020888">
    <property type="protein sequence ID" value="GAA0161730.1"/>
    <property type="molecule type" value="Genomic_DNA"/>
</dbReference>
<evidence type="ECO:0000313" key="2">
    <source>
        <dbReference type="EMBL" id="GAA0161730.1"/>
    </source>
</evidence>
<dbReference type="AlphaFoldDB" id="A0AAV3QE24"/>